<dbReference type="Proteomes" id="UP001480595">
    <property type="component" value="Unassembled WGS sequence"/>
</dbReference>
<dbReference type="GeneID" id="92094344"/>
<protein>
    <recommendedName>
        <fullName evidence="4">NACHT-NTPase and P-loop NTPases N-terminal domain-containing protein</fullName>
    </recommendedName>
</protein>
<gene>
    <name evidence="2" type="ORF">PG994_009872</name>
</gene>
<evidence type="ECO:0000256" key="1">
    <source>
        <dbReference type="SAM" id="MobiDB-lite"/>
    </source>
</evidence>
<sequence length="271" mass="29603">MADVLALVVTAAQAAEYCLKLCGLFERLYHATETSRNYRQRIQELAPLLQKITQDPSFNTPEIVDCTRSLAATLEPFNSLDKKRRGRFLTSIAFATEGTNNVIIKASRSQGEQTSEMLDMMHDPSFFSEQGIQPNSHTEANNKQLSAESDAIPPATIDATGDAQPCGNAAGQLVAYQGNTMSGRGSMHNGATVGSDHKGETKIQAKTYHGNVMEPYKATEEQPEEEAPSAKDNKMHNGVDFQDGRAVEHGTNWVGNHMKTHGKMENGDFIA</sequence>
<name>A0ABR1TNV7_9PEZI</name>
<organism evidence="2 3">
    <name type="scientific">Apiospora phragmitis</name>
    <dbReference type="NCBI Taxonomy" id="2905665"/>
    <lineage>
        <taxon>Eukaryota</taxon>
        <taxon>Fungi</taxon>
        <taxon>Dikarya</taxon>
        <taxon>Ascomycota</taxon>
        <taxon>Pezizomycotina</taxon>
        <taxon>Sordariomycetes</taxon>
        <taxon>Xylariomycetidae</taxon>
        <taxon>Amphisphaeriales</taxon>
        <taxon>Apiosporaceae</taxon>
        <taxon>Apiospora</taxon>
    </lineage>
</organism>
<feature type="region of interest" description="Disordered" evidence="1">
    <location>
        <begin position="214"/>
        <end position="237"/>
    </location>
</feature>
<keyword evidence="3" id="KW-1185">Reference proteome</keyword>
<proteinExistence type="predicted"/>
<comment type="caution">
    <text evidence="2">The sequence shown here is derived from an EMBL/GenBank/DDBJ whole genome shotgun (WGS) entry which is preliminary data.</text>
</comment>
<dbReference type="EMBL" id="JAQQWL010000011">
    <property type="protein sequence ID" value="KAK8048142.1"/>
    <property type="molecule type" value="Genomic_DNA"/>
</dbReference>
<reference evidence="2 3" key="1">
    <citation type="submission" date="2023-01" db="EMBL/GenBank/DDBJ databases">
        <title>Analysis of 21 Apiospora genomes using comparative genomics revels a genus with tremendous synthesis potential of carbohydrate active enzymes and secondary metabolites.</title>
        <authorList>
            <person name="Sorensen T."/>
        </authorList>
    </citation>
    <scope>NUCLEOTIDE SEQUENCE [LARGE SCALE GENOMIC DNA]</scope>
    <source>
        <strain evidence="2 3">CBS 135458</strain>
    </source>
</reference>
<accession>A0ABR1TNV7</accession>
<evidence type="ECO:0000313" key="3">
    <source>
        <dbReference type="Proteomes" id="UP001480595"/>
    </source>
</evidence>
<dbReference type="RefSeq" id="XP_066710391.1">
    <property type="nucleotide sequence ID" value="XM_066861281.1"/>
</dbReference>
<evidence type="ECO:0000313" key="2">
    <source>
        <dbReference type="EMBL" id="KAK8048142.1"/>
    </source>
</evidence>
<feature type="compositionally biased region" description="Basic and acidic residues" evidence="1">
    <location>
        <begin position="228"/>
        <end position="237"/>
    </location>
</feature>
<evidence type="ECO:0008006" key="4">
    <source>
        <dbReference type="Google" id="ProtNLM"/>
    </source>
</evidence>